<organism evidence="1 2">
    <name type="scientific">Bacillus cereus</name>
    <dbReference type="NCBI Taxonomy" id="1396"/>
    <lineage>
        <taxon>Bacteria</taxon>
        <taxon>Bacillati</taxon>
        <taxon>Bacillota</taxon>
        <taxon>Bacilli</taxon>
        <taxon>Bacillales</taxon>
        <taxon>Bacillaceae</taxon>
        <taxon>Bacillus</taxon>
        <taxon>Bacillus cereus group</taxon>
    </lineage>
</organism>
<evidence type="ECO:0000313" key="2">
    <source>
        <dbReference type="Proteomes" id="UP000219922"/>
    </source>
</evidence>
<protein>
    <submittedName>
        <fullName evidence="1">Uncharacterized protein</fullName>
    </submittedName>
</protein>
<name>A0A9X6XXP9_BACCE</name>
<dbReference type="Proteomes" id="UP000219922">
    <property type="component" value="Unassembled WGS sequence"/>
</dbReference>
<comment type="caution">
    <text evidence="1">The sequence shown here is derived from an EMBL/GenBank/DDBJ whole genome shotgun (WGS) entry which is preliminary data.</text>
</comment>
<dbReference type="AlphaFoldDB" id="A0A9X6XXP9"/>
<accession>A0A9X6XXP9</accession>
<proteinExistence type="predicted"/>
<dbReference type="EMBL" id="NVMX01000029">
    <property type="protein sequence ID" value="PDZ97098.1"/>
    <property type="molecule type" value="Genomic_DNA"/>
</dbReference>
<sequence>MTDKKTFEVGDIMVQEYPRLGDYDAISFSKGEEMILVLGVSGTAQVSADCGLKGLDIQQWLLEKGSSFVNEISETKKLMITSNDVLNGELNTHWSQLKEME</sequence>
<dbReference type="RefSeq" id="WP_098005741.1">
    <property type="nucleotide sequence ID" value="NZ_NVMX01000029.1"/>
</dbReference>
<evidence type="ECO:0000313" key="1">
    <source>
        <dbReference type="EMBL" id="PDZ97098.1"/>
    </source>
</evidence>
<reference evidence="1 2" key="1">
    <citation type="submission" date="2017-09" db="EMBL/GenBank/DDBJ databases">
        <title>Large-scale bioinformatics analysis of Bacillus genomes uncovers conserved roles of natural products in bacterial physiology.</title>
        <authorList>
            <consortium name="Agbiome Team Llc"/>
            <person name="Bleich R.M."/>
            <person name="Grubbs K.J."/>
            <person name="Santa Maria K.C."/>
            <person name="Allen S.E."/>
            <person name="Farag S."/>
            <person name="Shank E.A."/>
            <person name="Bowers A."/>
        </authorList>
    </citation>
    <scope>NUCLEOTIDE SEQUENCE [LARGE SCALE GENOMIC DNA]</scope>
    <source>
        <strain evidence="1 2">AFS092789</strain>
    </source>
</reference>
<gene>
    <name evidence="1" type="ORF">CON36_19445</name>
</gene>